<dbReference type="EMBL" id="KZ293667">
    <property type="protein sequence ID" value="PBK89745.1"/>
    <property type="molecule type" value="Genomic_DNA"/>
</dbReference>
<dbReference type="OrthoDB" id="3260945at2759"/>
<dbReference type="GO" id="GO:0003676">
    <property type="term" value="F:nucleic acid binding"/>
    <property type="evidence" value="ECO:0007669"/>
    <property type="project" value="InterPro"/>
</dbReference>
<gene>
    <name evidence="2" type="ORF">ARMGADRAFT_935136</name>
</gene>
<proteinExistence type="predicted"/>
<dbReference type="Proteomes" id="UP000217790">
    <property type="component" value="Unassembled WGS sequence"/>
</dbReference>
<feature type="domain" description="DEAD/DEAH-box helicase" evidence="1">
    <location>
        <begin position="34"/>
        <end position="102"/>
    </location>
</feature>
<accession>A0A2H3D391</accession>
<sequence length="111" mass="12444">MDTTPLWKDPEGLQTIKIVVTKRIKAWKDGLHSFQEQPIIYILNGEDVLLSTVTGNGKSALFSVPILCHLELGQYPEEYPLLPARKHPVGLVIMLTKGLACNMRNLEFGWG</sequence>
<dbReference type="Gene3D" id="3.40.50.300">
    <property type="entry name" value="P-loop containing nucleotide triphosphate hydrolases"/>
    <property type="match status" value="1"/>
</dbReference>
<reference evidence="3" key="1">
    <citation type="journal article" date="2017" name="Nat. Ecol. Evol.">
        <title>Genome expansion and lineage-specific genetic innovations in the forest pathogenic fungi Armillaria.</title>
        <authorList>
            <person name="Sipos G."/>
            <person name="Prasanna A.N."/>
            <person name="Walter M.C."/>
            <person name="O'Connor E."/>
            <person name="Balint B."/>
            <person name="Krizsan K."/>
            <person name="Kiss B."/>
            <person name="Hess J."/>
            <person name="Varga T."/>
            <person name="Slot J."/>
            <person name="Riley R."/>
            <person name="Boka B."/>
            <person name="Rigling D."/>
            <person name="Barry K."/>
            <person name="Lee J."/>
            <person name="Mihaltcheva S."/>
            <person name="LaButti K."/>
            <person name="Lipzen A."/>
            <person name="Waldron R."/>
            <person name="Moloney N.M."/>
            <person name="Sperisen C."/>
            <person name="Kredics L."/>
            <person name="Vagvoelgyi C."/>
            <person name="Patrignani A."/>
            <person name="Fitzpatrick D."/>
            <person name="Nagy I."/>
            <person name="Doyle S."/>
            <person name="Anderson J.B."/>
            <person name="Grigoriev I.V."/>
            <person name="Gueldener U."/>
            <person name="Muensterkoetter M."/>
            <person name="Nagy L.G."/>
        </authorList>
    </citation>
    <scope>NUCLEOTIDE SEQUENCE [LARGE SCALE GENOMIC DNA]</scope>
    <source>
        <strain evidence="3">Ar21-2</strain>
    </source>
</reference>
<dbReference type="GO" id="GO:0005524">
    <property type="term" value="F:ATP binding"/>
    <property type="evidence" value="ECO:0007669"/>
    <property type="project" value="InterPro"/>
</dbReference>
<dbReference type="SUPFAM" id="SSF52540">
    <property type="entry name" value="P-loop containing nucleoside triphosphate hydrolases"/>
    <property type="match status" value="1"/>
</dbReference>
<organism evidence="2 3">
    <name type="scientific">Armillaria gallica</name>
    <name type="common">Bulbous honey fungus</name>
    <name type="synonym">Armillaria bulbosa</name>
    <dbReference type="NCBI Taxonomy" id="47427"/>
    <lineage>
        <taxon>Eukaryota</taxon>
        <taxon>Fungi</taxon>
        <taxon>Dikarya</taxon>
        <taxon>Basidiomycota</taxon>
        <taxon>Agaricomycotina</taxon>
        <taxon>Agaricomycetes</taxon>
        <taxon>Agaricomycetidae</taxon>
        <taxon>Agaricales</taxon>
        <taxon>Marasmiineae</taxon>
        <taxon>Physalacriaceae</taxon>
        <taxon>Armillaria</taxon>
    </lineage>
</organism>
<evidence type="ECO:0000313" key="3">
    <source>
        <dbReference type="Proteomes" id="UP000217790"/>
    </source>
</evidence>
<protein>
    <recommendedName>
        <fullName evidence="1">DEAD/DEAH-box helicase domain-containing protein</fullName>
    </recommendedName>
</protein>
<dbReference type="InterPro" id="IPR027417">
    <property type="entry name" value="P-loop_NTPase"/>
</dbReference>
<evidence type="ECO:0000313" key="2">
    <source>
        <dbReference type="EMBL" id="PBK89745.1"/>
    </source>
</evidence>
<dbReference type="Pfam" id="PF00270">
    <property type="entry name" value="DEAD"/>
    <property type="match status" value="1"/>
</dbReference>
<name>A0A2H3D391_ARMGA</name>
<dbReference type="AlphaFoldDB" id="A0A2H3D391"/>
<dbReference type="InParanoid" id="A0A2H3D391"/>
<evidence type="ECO:0000259" key="1">
    <source>
        <dbReference type="Pfam" id="PF00270"/>
    </source>
</evidence>
<dbReference type="InterPro" id="IPR011545">
    <property type="entry name" value="DEAD/DEAH_box_helicase_dom"/>
</dbReference>
<keyword evidence="3" id="KW-1185">Reference proteome</keyword>
<dbReference type="OMA" id="TNGLHAI"/>